<proteinExistence type="inferred from homology"/>
<evidence type="ECO:0000313" key="2">
    <source>
        <dbReference type="EMBL" id="SVC94176.1"/>
    </source>
</evidence>
<organism evidence="2">
    <name type="scientific">marine metagenome</name>
    <dbReference type="NCBI Taxonomy" id="408172"/>
    <lineage>
        <taxon>unclassified sequences</taxon>
        <taxon>metagenomes</taxon>
        <taxon>ecological metagenomes</taxon>
    </lineage>
</organism>
<dbReference type="GO" id="GO:0016705">
    <property type="term" value="F:oxidoreductase activity, acting on paired donors, with incorporation or reduction of molecular oxygen"/>
    <property type="evidence" value="ECO:0007669"/>
    <property type="project" value="InterPro"/>
</dbReference>
<dbReference type="PANTHER" id="PTHR46696">
    <property type="entry name" value="P450, PUTATIVE (EUROFUNG)-RELATED"/>
    <property type="match status" value="1"/>
</dbReference>
<accession>A0A382R935</accession>
<dbReference type="GO" id="GO:0004497">
    <property type="term" value="F:monooxygenase activity"/>
    <property type="evidence" value="ECO:0007669"/>
    <property type="project" value="InterPro"/>
</dbReference>
<sequence length="111" mass="13323">MPEPEKKFTAPLDPRVFDSEEFQQNPFPIYRHLRDAHPVYHDRFHNRWIISRYRDVDHCFRDNDSFDRAMYQPDGPYQFGKDHVFGPNILEYGNSGEHRRLRNIVAGQFVG</sequence>
<gene>
    <name evidence="2" type="ORF">METZ01_LOCUS347030</name>
</gene>
<dbReference type="InterPro" id="IPR036396">
    <property type="entry name" value="Cyt_P450_sf"/>
</dbReference>
<comment type="similarity">
    <text evidence="1">Belongs to the cytochrome P450 family.</text>
</comment>
<evidence type="ECO:0000256" key="1">
    <source>
        <dbReference type="ARBA" id="ARBA00010617"/>
    </source>
</evidence>
<dbReference type="Gene3D" id="1.10.630.10">
    <property type="entry name" value="Cytochrome P450"/>
    <property type="match status" value="1"/>
</dbReference>
<name>A0A382R935_9ZZZZ</name>
<dbReference type="EMBL" id="UINC01119986">
    <property type="protein sequence ID" value="SVC94176.1"/>
    <property type="molecule type" value="Genomic_DNA"/>
</dbReference>
<dbReference type="SUPFAM" id="SSF48264">
    <property type="entry name" value="Cytochrome P450"/>
    <property type="match status" value="1"/>
</dbReference>
<reference evidence="2" key="1">
    <citation type="submission" date="2018-05" db="EMBL/GenBank/DDBJ databases">
        <authorList>
            <person name="Lanie J.A."/>
            <person name="Ng W.-L."/>
            <person name="Kazmierczak K.M."/>
            <person name="Andrzejewski T.M."/>
            <person name="Davidsen T.M."/>
            <person name="Wayne K.J."/>
            <person name="Tettelin H."/>
            <person name="Glass J.I."/>
            <person name="Rusch D."/>
            <person name="Podicherti R."/>
            <person name="Tsui H.-C.T."/>
            <person name="Winkler M.E."/>
        </authorList>
    </citation>
    <scope>NUCLEOTIDE SEQUENCE</scope>
</reference>
<protein>
    <recommendedName>
        <fullName evidence="3">Cytochrome P450</fullName>
    </recommendedName>
</protein>
<dbReference type="AlphaFoldDB" id="A0A382R935"/>
<dbReference type="PANTHER" id="PTHR46696:SF3">
    <property type="entry name" value="PULCHERRIMINIC ACID SYNTHASE"/>
    <property type="match status" value="1"/>
</dbReference>
<evidence type="ECO:0008006" key="3">
    <source>
        <dbReference type="Google" id="ProtNLM"/>
    </source>
</evidence>
<dbReference type="GO" id="GO:0020037">
    <property type="term" value="F:heme binding"/>
    <property type="evidence" value="ECO:0007669"/>
    <property type="project" value="InterPro"/>
</dbReference>
<dbReference type="GO" id="GO:0005506">
    <property type="term" value="F:iron ion binding"/>
    <property type="evidence" value="ECO:0007669"/>
    <property type="project" value="InterPro"/>
</dbReference>
<feature type="non-terminal residue" evidence="2">
    <location>
        <position position="111"/>
    </location>
</feature>